<dbReference type="Pfam" id="PF10537">
    <property type="entry name" value="WAC_Acf1_DNA_bd"/>
    <property type="match status" value="1"/>
</dbReference>
<dbReference type="PROSITE" id="PS50827">
    <property type="entry name" value="DDT"/>
    <property type="match status" value="1"/>
</dbReference>
<accession>A0A4Y7QMQ4</accession>
<feature type="coiled-coil region" evidence="5">
    <location>
        <begin position="804"/>
        <end position="838"/>
    </location>
</feature>
<evidence type="ECO:0000313" key="10">
    <source>
        <dbReference type="Proteomes" id="UP000294933"/>
    </source>
</evidence>
<dbReference type="Proteomes" id="UP000294933">
    <property type="component" value="Unassembled WGS sequence"/>
</dbReference>
<dbReference type="EMBL" id="ML170157">
    <property type="protein sequence ID" value="TDL28675.1"/>
    <property type="molecule type" value="Genomic_DNA"/>
</dbReference>
<proteinExistence type="predicted"/>
<dbReference type="Pfam" id="PF15613">
    <property type="entry name" value="WSD"/>
    <property type="match status" value="1"/>
</dbReference>
<evidence type="ECO:0000256" key="6">
    <source>
        <dbReference type="SAM" id="MobiDB-lite"/>
    </source>
</evidence>
<dbReference type="PANTHER" id="PTHR32075">
    <property type="entry name" value="ISWI CHROMATIN-REMODELING COMPLEX SUBUNIT YPL216W-RELATED"/>
    <property type="match status" value="1"/>
</dbReference>
<evidence type="ECO:0000256" key="2">
    <source>
        <dbReference type="ARBA" id="ARBA00023054"/>
    </source>
</evidence>
<dbReference type="PROSITE" id="PS51136">
    <property type="entry name" value="WAC"/>
    <property type="match status" value="1"/>
</dbReference>
<feature type="region of interest" description="Disordered" evidence="6">
    <location>
        <begin position="629"/>
        <end position="657"/>
    </location>
</feature>
<evidence type="ECO:0000256" key="5">
    <source>
        <dbReference type="SAM" id="Coils"/>
    </source>
</evidence>
<feature type="compositionally biased region" description="Low complexity" evidence="6">
    <location>
        <begin position="170"/>
        <end position="179"/>
    </location>
</feature>
<dbReference type="Pfam" id="PF15612">
    <property type="entry name" value="WHIM1"/>
    <property type="match status" value="1"/>
</dbReference>
<dbReference type="InterPro" id="IPR028941">
    <property type="entry name" value="WHIM2_dom"/>
</dbReference>
<evidence type="ECO:0008006" key="11">
    <source>
        <dbReference type="Google" id="ProtNLM"/>
    </source>
</evidence>
<dbReference type="InterPro" id="IPR018247">
    <property type="entry name" value="EF_Hand_1_Ca_BS"/>
</dbReference>
<feature type="domain" description="DDT" evidence="7">
    <location>
        <begin position="482"/>
        <end position="545"/>
    </location>
</feature>
<evidence type="ECO:0000259" key="7">
    <source>
        <dbReference type="PROSITE" id="PS50827"/>
    </source>
</evidence>
<keyword evidence="3 4" id="KW-0539">Nucleus</keyword>
<comment type="subcellular location">
    <subcellularLocation>
        <location evidence="1 4">Nucleus</location>
    </subcellularLocation>
</comment>
<reference evidence="9 10" key="1">
    <citation type="submission" date="2018-06" db="EMBL/GenBank/DDBJ databases">
        <title>A transcriptomic atlas of mushroom development highlights an independent origin of complex multicellularity.</title>
        <authorList>
            <consortium name="DOE Joint Genome Institute"/>
            <person name="Krizsan K."/>
            <person name="Almasi E."/>
            <person name="Merenyi Z."/>
            <person name="Sahu N."/>
            <person name="Viragh M."/>
            <person name="Koszo T."/>
            <person name="Mondo S."/>
            <person name="Kiss B."/>
            <person name="Balint B."/>
            <person name="Kues U."/>
            <person name="Barry K."/>
            <person name="Hegedus J.C."/>
            <person name="Henrissat B."/>
            <person name="Johnson J."/>
            <person name="Lipzen A."/>
            <person name="Ohm R."/>
            <person name="Nagy I."/>
            <person name="Pangilinan J."/>
            <person name="Yan J."/>
            <person name="Xiong Y."/>
            <person name="Grigoriev I.V."/>
            <person name="Hibbett D.S."/>
            <person name="Nagy L.G."/>
        </authorList>
    </citation>
    <scope>NUCLEOTIDE SEQUENCE [LARGE SCALE GENOMIC DNA]</scope>
    <source>
        <strain evidence="9 10">SZMC22713</strain>
    </source>
</reference>
<sequence length="1020" mass="116037">MPTCRRKRVLLTQPPIDIDAHDPNRDVYLLPQTGEIFDSYEAYAARMSFYKLKQFQCEVTGKSGLDYFQALDSEHQEARTLHSRFPEPLKAAVLRTVQWQVMGRLDHLVEAVYERFKDRYFQGEKVFIDVQGDKFWARVAQVFPPKTLVATTNSPNKSNHSDLKRKRESSVTSSQSVTTEADHPMPIHSIGADLKLPTKEATERDDPAKYFYKVQILEEEKNGFKDGAADAPVDVDGTLVKSERRESGRVKEKGKLNGYDVDGEAKAKWGGSLMEVQCQVMSYVLYFSSSNLNTLNVAPSRDRLAFSKSLLRRFLRDCLDRDSSLASPWTVKPAIAARFDVPSEMPDEVKADVEQVRKGEIDKRKRVWEEKEAQAEREGRYTKKMKKRDEREQKAVAKAAEVESKQKDAQTKAKAKQEKMAAEQAAKEEAERLMAEKAKQKKKPVRYPTEDLDVWITEKDKKAGMIARRPPFRKCLPFLETKGAFDSFLMTWNFFMCFGQPLHLSSFTLDEYEHALQHSLAEPPCNLLAEIHSVLIYNLRTLPFERHSAVLSLLNSTNEPEASQQELPPSKDLVNAMADVGNNWERVPLKHSEGREGWEEALIGCLKDHATVEKFPRLRHILTHLLLKPTDTANSPHPSESHPSTPRSSGTPITEGYTVTSPYERYHTLPPTDKIFILQFMCELAVSSKSIRMYMESCEEQLTALRKEKIEVNRQKRQLVEEMAALTGEKEAAEAATEEPQPPNDLSDVESDGVALSEDASESGSVAGGRRSSASRQLSLRLKAQQGLAHAKQRELARQKTASAKLALAEHRRLDEEVNKLERRLESIEREFRKLLGVARVKPMGRDRYLNRFWWFDGCGGSSLLGSGGAVQYGTGRIFIQGPSEFDEDFWAWKGVHQVDERRKDEEGEEPLAPGSWAVYTEIDEVRPSLLECVDFNENGLLQITEFIKWLNPKGHRELALKNALSRWWDHLAPGVRKRTADTNAVAKLPEARRSMRGKNPGSDISREPYMMWTNRKAIN</sequence>
<dbReference type="GO" id="GO:0031509">
    <property type="term" value="P:subtelomeric heterochromatin formation"/>
    <property type="evidence" value="ECO:0007669"/>
    <property type="project" value="TreeGrafter"/>
</dbReference>
<name>A0A4Y7QMQ4_9AGAM</name>
<evidence type="ECO:0000256" key="3">
    <source>
        <dbReference type="ARBA" id="ARBA00023242"/>
    </source>
</evidence>
<dbReference type="GO" id="GO:0000785">
    <property type="term" value="C:chromatin"/>
    <property type="evidence" value="ECO:0007669"/>
    <property type="project" value="UniProtKB-ARBA"/>
</dbReference>
<keyword evidence="2 5" id="KW-0175">Coiled coil</keyword>
<dbReference type="InterPro" id="IPR018501">
    <property type="entry name" value="DDT_dom"/>
</dbReference>
<feature type="region of interest" description="Disordered" evidence="6">
    <location>
        <begin position="728"/>
        <end position="774"/>
    </location>
</feature>
<dbReference type="VEuPathDB" id="FungiDB:BD410DRAFT_893635"/>
<dbReference type="OrthoDB" id="332390at2759"/>
<dbReference type="Pfam" id="PF02791">
    <property type="entry name" value="DDT"/>
    <property type="match status" value="1"/>
</dbReference>
<evidence type="ECO:0000259" key="8">
    <source>
        <dbReference type="PROSITE" id="PS51136"/>
    </source>
</evidence>
<evidence type="ECO:0000313" key="9">
    <source>
        <dbReference type="EMBL" id="TDL28675.1"/>
    </source>
</evidence>
<feature type="region of interest" description="Disordered" evidence="6">
    <location>
        <begin position="149"/>
        <end position="192"/>
    </location>
</feature>
<feature type="region of interest" description="Disordered" evidence="6">
    <location>
        <begin position="369"/>
        <end position="429"/>
    </location>
</feature>
<feature type="compositionally biased region" description="Polar residues" evidence="6">
    <location>
        <begin position="149"/>
        <end position="158"/>
    </location>
</feature>
<protein>
    <recommendedName>
        <fullName evidence="11">Chromatin remodeling complex protein</fullName>
    </recommendedName>
</protein>
<dbReference type="GO" id="GO:0005634">
    <property type="term" value="C:nucleus"/>
    <property type="evidence" value="ECO:0007669"/>
    <property type="project" value="UniProtKB-SubCell"/>
</dbReference>
<dbReference type="STRING" id="50990.A0A4Y7QMQ4"/>
<dbReference type="InterPro" id="IPR028942">
    <property type="entry name" value="WHIM1_dom"/>
</dbReference>
<evidence type="ECO:0000256" key="4">
    <source>
        <dbReference type="PROSITE-ProRule" id="PRU00475"/>
    </source>
</evidence>
<organism evidence="9 10">
    <name type="scientific">Rickenella mellea</name>
    <dbReference type="NCBI Taxonomy" id="50990"/>
    <lineage>
        <taxon>Eukaryota</taxon>
        <taxon>Fungi</taxon>
        <taxon>Dikarya</taxon>
        <taxon>Basidiomycota</taxon>
        <taxon>Agaricomycotina</taxon>
        <taxon>Agaricomycetes</taxon>
        <taxon>Hymenochaetales</taxon>
        <taxon>Rickenellaceae</taxon>
        <taxon>Rickenella</taxon>
    </lineage>
</organism>
<feature type="domain" description="WAC" evidence="8">
    <location>
        <begin position="25"/>
        <end position="134"/>
    </location>
</feature>
<dbReference type="AlphaFoldDB" id="A0A4Y7QMQ4"/>
<dbReference type="GO" id="GO:0000781">
    <property type="term" value="C:chromosome, telomeric region"/>
    <property type="evidence" value="ECO:0007669"/>
    <property type="project" value="GOC"/>
</dbReference>
<feature type="compositionally biased region" description="Low complexity" evidence="6">
    <location>
        <begin position="762"/>
        <end position="774"/>
    </location>
</feature>
<dbReference type="PROSITE" id="PS00018">
    <property type="entry name" value="EF_HAND_1"/>
    <property type="match status" value="1"/>
</dbReference>
<dbReference type="InterPro" id="IPR013136">
    <property type="entry name" value="WSTF_Acf1_Cbp146"/>
</dbReference>
<dbReference type="PANTHER" id="PTHR32075:SF6">
    <property type="entry name" value="ISWI CHROMATIN-REMODELING COMPLEX SUBUNIT YPL216W-RELATED"/>
    <property type="match status" value="1"/>
</dbReference>
<keyword evidence="10" id="KW-1185">Reference proteome</keyword>
<evidence type="ECO:0000256" key="1">
    <source>
        <dbReference type="ARBA" id="ARBA00004123"/>
    </source>
</evidence>
<gene>
    <name evidence="9" type="ORF">BD410DRAFT_893635</name>
</gene>
<feature type="compositionally biased region" description="Low complexity" evidence="6">
    <location>
        <begin position="635"/>
        <end position="649"/>
    </location>
</feature>